<dbReference type="InterPro" id="IPR014104">
    <property type="entry name" value="Myxoxanthophyll_desat_CrtD"/>
</dbReference>
<evidence type="ECO:0000259" key="1">
    <source>
        <dbReference type="Pfam" id="PF01593"/>
    </source>
</evidence>
<evidence type="ECO:0000313" key="2">
    <source>
        <dbReference type="EMBL" id="KGG21993.1"/>
    </source>
</evidence>
<feature type="domain" description="Amine oxidase" evidence="1">
    <location>
        <begin position="13"/>
        <end position="491"/>
    </location>
</feature>
<gene>
    <name evidence="2" type="ORF">EV03_0312</name>
</gene>
<dbReference type="EC" id="1.-.-.-" evidence="2"/>
<dbReference type="InterPro" id="IPR002937">
    <property type="entry name" value="Amino_oxidase"/>
</dbReference>
<dbReference type="SUPFAM" id="SSF51905">
    <property type="entry name" value="FAD/NAD(P)-binding domain"/>
    <property type="match status" value="1"/>
</dbReference>
<dbReference type="InterPro" id="IPR036188">
    <property type="entry name" value="FAD/NAD-bd_sf"/>
</dbReference>
<dbReference type="Proteomes" id="UP000030392">
    <property type="component" value="Unassembled WGS sequence"/>
</dbReference>
<dbReference type="PANTHER" id="PTHR46313">
    <property type="match status" value="1"/>
</dbReference>
<sequence>MSEESIIVVGGGIAGLTGAALLSKEGYQVTLVEAHSQLGGCAGTFKRGSYTFDVGATQVAGLERGGIHHRLFNYLDIPLPEAKILDPGCSVTLGDGSRPINLWHDPLRWQKERQEQFPGSEIFWSLCSKIHESNWEFVDRDPILPVRNFWDLSQLIRAIRPSNLLTGFLSKLTIADLLTITGCHKDRRLRSFLDLQLKLYSQEPASRTAALYGATVLQMAQSPRGLWHLHGSMQILSDLLKDSFLRDGGSLLIGHRVTRIIRKENSNIFDVNVIDRRKNLLQMKASDIVFSLPPQSLLDLIPIDGGLSTTYRESIKKLPKPSGAIVFYGALRRVDLPVDCPAHIQVFDEHFGSLFISISMENDQRAPIGMATLIASVFVDIDEWSNLDSQAYTRKKNVVSKQIRAILDHKFDLLETSWDHQELSTPRSFERWTGRPSGIVGGLGQNPDQFGPFGLSSRTPLRGLWLCGDSIYPGEGTAGVSQSALMVVRQLLESRGRHLNIPVFN</sequence>
<name>A0A0A2C6P3_PROMR</name>
<dbReference type="InterPro" id="IPR045892">
    <property type="entry name" value="CrtISO-like"/>
</dbReference>
<accession>A0A0A2C6P3</accession>
<dbReference type="EMBL" id="JNAX01000004">
    <property type="protein sequence ID" value="KGG21993.1"/>
    <property type="molecule type" value="Genomic_DNA"/>
</dbReference>
<dbReference type="PANTHER" id="PTHR46313:SF3">
    <property type="entry name" value="PROLYCOPENE ISOMERASE, CHLOROPLASTIC"/>
    <property type="match status" value="1"/>
</dbReference>
<dbReference type="GO" id="GO:0016116">
    <property type="term" value="P:carotenoid metabolic process"/>
    <property type="evidence" value="ECO:0007669"/>
    <property type="project" value="InterPro"/>
</dbReference>
<dbReference type="Pfam" id="PF01593">
    <property type="entry name" value="Amino_oxidase"/>
    <property type="match status" value="1"/>
</dbReference>
<proteinExistence type="predicted"/>
<dbReference type="RefSeq" id="WP_036904534.1">
    <property type="nucleotide sequence ID" value="NZ_CP138967.1"/>
</dbReference>
<evidence type="ECO:0000313" key="3">
    <source>
        <dbReference type="Proteomes" id="UP000030392"/>
    </source>
</evidence>
<organism evidence="2 3">
    <name type="scientific">Prochlorococcus marinus str. PAC1</name>
    <dbReference type="NCBI Taxonomy" id="59924"/>
    <lineage>
        <taxon>Bacteria</taxon>
        <taxon>Bacillati</taxon>
        <taxon>Cyanobacteriota</taxon>
        <taxon>Cyanophyceae</taxon>
        <taxon>Synechococcales</taxon>
        <taxon>Prochlorococcaceae</taxon>
        <taxon>Prochlorococcus</taxon>
    </lineage>
</organism>
<dbReference type="AlphaFoldDB" id="A0A0A2C6P3"/>
<reference evidence="3" key="1">
    <citation type="journal article" date="2014" name="Sci. Data">
        <title>Genomes of diverse isolates of the marine cyanobacterium Prochlorococcus.</title>
        <authorList>
            <person name="Biller S."/>
            <person name="Berube P."/>
            <person name="Thompson J."/>
            <person name="Kelly L."/>
            <person name="Roggensack S."/>
            <person name="Awad L."/>
            <person name="Roache-Johnson K."/>
            <person name="Ding H."/>
            <person name="Giovannoni S.J."/>
            <person name="Moore L.R."/>
            <person name="Chisholm S.W."/>
        </authorList>
    </citation>
    <scope>NUCLEOTIDE SEQUENCE [LARGE SCALE GENOMIC DNA]</scope>
    <source>
        <strain evidence="3">PAC1</strain>
    </source>
</reference>
<dbReference type="NCBIfam" id="TIGR02733">
    <property type="entry name" value="desat_CrtD"/>
    <property type="match status" value="1"/>
</dbReference>
<protein>
    <submittedName>
        <fullName evidence="2">Neurosporene desaturase</fullName>
        <ecNumber evidence="2">1.-.-.-</ecNumber>
    </submittedName>
</protein>
<comment type="caution">
    <text evidence="2">The sequence shown here is derived from an EMBL/GenBank/DDBJ whole genome shotgun (WGS) entry which is preliminary data.</text>
</comment>
<keyword evidence="2" id="KW-0560">Oxidoreductase</keyword>
<dbReference type="GO" id="GO:0016491">
    <property type="term" value="F:oxidoreductase activity"/>
    <property type="evidence" value="ECO:0007669"/>
    <property type="project" value="UniProtKB-KW"/>
</dbReference>
<dbReference type="Gene3D" id="3.50.50.60">
    <property type="entry name" value="FAD/NAD(P)-binding domain"/>
    <property type="match status" value="1"/>
</dbReference>